<dbReference type="CDD" id="cd22829">
    <property type="entry name" value="Gal_Rha_Lectin_EVA1_EVA1C_rpt2"/>
    <property type="match status" value="1"/>
</dbReference>
<keyword evidence="7" id="KW-1185">Reference proteome</keyword>
<dbReference type="FunFam" id="2.60.120.740:FF:000003">
    <property type="entry name" value="Protein eva-1 homolog C"/>
    <property type="match status" value="1"/>
</dbReference>
<accession>A0A9P0AFQ3</accession>
<evidence type="ECO:0000256" key="4">
    <source>
        <dbReference type="SAM" id="Phobius"/>
    </source>
</evidence>
<keyword evidence="4" id="KW-0472">Membrane</keyword>
<evidence type="ECO:0000313" key="6">
    <source>
        <dbReference type="EMBL" id="CAH0390214.1"/>
    </source>
</evidence>
<feature type="transmembrane region" description="Helical" evidence="4">
    <location>
        <begin position="387"/>
        <end position="412"/>
    </location>
</feature>
<feature type="domain" description="SUEL-type lectin" evidence="5">
    <location>
        <begin position="136"/>
        <end position="227"/>
    </location>
</feature>
<dbReference type="Gene3D" id="2.60.120.740">
    <property type="match status" value="2"/>
</dbReference>
<name>A0A9P0AFQ3_BEMTA</name>
<keyword evidence="4" id="KW-1133">Transmembrane helix</keyword>
<evidence type="ECO:0000313" key="7">
    <source>
        <dbReference type="Proteomes" id="UP001152759"/>
    </source>
</evidence>
<organism evidence="6 7">
    <name type="scientific">Bemisia tabaci</name>
    <name type="common">Sweetpotato whitefly</name>
    <name type="synonym">Aleurodes tabaci</name>
    <dbReference type="NCBI Taxonomy" id="7038"/>
    <lineage>
        <taxon>Eukaryota</taxon>
        <taxon>Metazoa</taxon>
        <taxon>Ecdysozoa</taxon>
        <taxon>Arthropoda</taxon>
        <taxon>Hexapoda</taxon>
        <taxon>Insecta</taxon>
        <taxon>Pterygota</taxon>
        <taxon>Neoptera</taxon>
        <taxon>Paraneoptera</taxon>
        <taxon>Hemiptera</taxon>
        <taxon>Sternorrhyncha</taxon>
        <taxon>Aleyrodoidea</taxon>
        <taxon>Aleyrodidae</taxon>
        <taxon>Aleyrodinae</taxon>
        <taxon>Bemisia</taxon>
    </lineage>
</organism>
<keyword evidence="2" id="KW-0677">Repeat</keyword>
<evidence type="ECO:0000256" key="1">
    <source>
        <dbReference type="ARBA" id="ARBA00022734"/>
    </source>
</evidence>
<feature type="domain" description="SUEL-type lectin" evidence="5">
    <location>
        <begin position="20"/>
        <end position="127"/>
    </location>
</feature>
<dbReference type="InterPro" id="IPR000922">
    <property type="entry name" value="Lectin_gal-bd_dom"/>
</dbReference>
<proteinExistence type="predicted"/>
<evidence type="ECO:0000256" key="3">
    <source>
        <dbReference type="SAM" id="MobiDB-lite"/>
    </source>
</evidence>
<dbReference type="InterPro" id="IPR043159">
    <property type="entry name" value="Lectin_gal-bd_sf"/>
</dbReference>
<evidence type="ECO:0000256" key="2">
    <source>
        <dbReference type="ARBA" id="ARBA00022737"/>
    </source>
</evidence>
<dbReference type="PROSITE" id="PS50228">
    <property type="entry name" value="SUEL_LECTIN"/>
    <property type="match status" value="2"/>
</dbReference>
<protein>
    <recommendedName>
        <fullName evidence="5">SUEL-type lectin domain-containing protein</fullName>
    </recommendedName>
</protein>
<dbReference type="CDD" id="cd22828">
    <property type="entry name" value="Gal_Rha_Lectin_EVA1_EVA1C_rpt1"/>
    <property type="match status" value="1"/>
</dbReference>
<dbReference type="AlphaFoldDB" id="A0A9P0AFQ3"/>
<evidence type="ECO:0000259" key="5">
    <source>
        <dbReference type="PROSITE" id="PS50228"/>
    </source>
</evidence>
<reference evidence="6" key="1">
    <citation type="submission" date="2021-12" db="EMBL/GenBank/DDBJ databases">
        <authorList>
            <person name="King R."/>
        </authorList>
    </citation>
    <scope>NUCLEOTIDE SEQUENCE</scope>
</reference>
<feature type="compositionally biased region" description="Polar residues" evidence="3">
    <location>
        <begin position="309"/>
        <end position="318"/>
    </location>
</feature>
<keyword evidence="4" id="KW-0812">Transmembrane</keyword>
<dbReference type="PANTHER" id="PTHR46780">
    <property type="entry name" value="PROTEIN EVA-1"/>
    <property type="match status" value="1"/>
</dbReference>
<feature type="compositionally biased region" description="Polar residues" evidence="3">
    <location>
        <begin position="329"/>
        <end position="341"/>
    </location>
</feature>
<gene>
    <name evidence="6" type="ORF">BEMITA_LOCUS8957</name>
</gene>
<feature type="compositionally biased region" description="Acidic residues" evidence="3">
    <location>
        <begin position="240"/>
        <end position="262"/>
    </location>
</feature>
<dbReference type="Pfam" id="PF02140">
    <property type="entry name" value="SUEL_Lectin"/>
    <property type="match status" value="2"/>
</dbReference>
<feature type="compositionally biased region" description="Polar residues" evidence="3">
    <location>
        <begin position="284"/>
        <end position="302"/>
    </location>
</feature>
<dbReference type="GO" id="GO:0030246">
    <property type="term" value="F:carbohydrate binding"/>
    <property type="evidence" value="ECO:0007669"/>
    <property type="project" value="UniProtKB-KW"/>
</dbReference>
<dbReference type="Proteomes" id="UP001152759">
    <property type="component" value="Chromosome 5"/>
</dbReference>
<dbReference type="EMBL" id="OU963866">
    <property type="protein sequence ID" value="CAH0390214.1"/>
    <property type="molecule type" value="Genomic_DNA"/>
</dbReference>
<sequence length="492" mass="54191">YIYLTAALLSGTLRTYQKAGCNNQPVILTCPPGTCIFVQVAQYGKNPAVCGDYSQFNAFDHSVQTNVDSPTSEPCLWSSALQYALLQTVVEACQKKRQCKINPSPKASGKDSCPGSKKIVEIAYKCRPYEFRSKVACENDVVQLKCNPNSRVAVYSASYGRTEYESVQCPQPQGVPEETCLVNYATETVMQICHGKRRCTLAADAATFGNPCKPESRMYLKVVYTCVPRKVLKEQYEEQAEADELLDSDDDEGAEEISDEILTDPSPNLASGGRHNLSYPPLASASSTATPHLISTRQQSSIDPPVEKVSSQLSSTTKYPPVSRRLHPSTVTPIIDNSLQKDSGSNNDTGFLNCTITIITNSKTKVIGFISEWINTYYFLLQNQEKLYLYLSVSVGGGLLVLLLVVIAKLLWQKHRLKKTAKFHESANQQSTSLPNGFTDDISEIDADIDLTMTAPPITIISPHSPSEVVRYGEAHLPKSLSRSGNNQYYYG</sequence>
<keyword evidence="1" id="KW-0430">Lectin</keyword>
<feature type="non-terminal residue" evidence="6">
    <location>
        <position position="1"/>
    </location>
</feature>
<feature type="region of interest" description="Disordered" evidence="3">
    <location>
        <begin position="240"/>
        <end position="341"/>
    </location>
</feature>